<dbReference type="AlphaFoldDB" id="A0ABD2BG66"/>
<dbReference type="Proteomes" id="UP001607302">
    <property type="component" value="Unassembled WGS sequence"/>
</dbReference>
<gene>
    <name evidence="1" type="ORF">V1478_004439</name>
</gene>
<name>A0ABD2BG66_VESSQ</name>
<keyword evidence="2" id="KW-1185">Reference proteome</keyword>
<sequence>MKSITAYFFFIYVQHLSDVTNLSKEMPKLKSFVHVSYYRFYNFAYYLQNTIEEKFYKPLMDVINFIDLLNFTNSTHKA</sequence>
<organism evidence="1 2">
    <name type="scientific">Vespula squamosa</name>
    <name type="common">Southern yellow jacket</name>
    <name type="synonym">Wasp</name>
    <dbReference type="NCBI Taxonomy" id="30214"/>
    <lineage>
        <taxon>Eukaryota</taxon>
        <taxon>Metazoa</taxon>
        <taxon>Ecdysozoa</taxon>
        <taxon>Arthropoda</taxon>
        <taxon>Hexapoda</taxon>
        <taxon>Insecta</taxon>
        <taxon>Pterygota</taxon>
        <taxon>Neoptera</taxon>
        <taxon>Endopterygota</taxon>
        <taxon>Hymenoptera</taxon>
        <taxon>Apocrita</taxon>
        <taxon>Aculeata</taxon>
        <taxon>Vespoidea</taxon>
        <taxon>Vespidae</taxon>
        <taxon>Vespinae</taxon>
        <taxon>Vespula</taxon>
    </lineage>
</organism>
<dbReference type="EMBL" id="JAUDFV010000102">
    <property type="protein sequence ID" value="KAL2731751.1"/>
    <property type="molecule type" value="Genomic_DNA"/>
</dbReference>
<evidence type="ECO:0000313" key="2">
    <source>
        <dbReference type="Proteomes" id="UP001607302"/>
    </source>
</evidence>
<accession>A0ABD2BG66</accession>
<evidence type="ECO:0000313" key="1">
    <source>
        <dbReference type="EMBL" id="KAL2731751.1"/>
    </source>
</evidence>
<protein>
    <submittedName>
        <fullName evidence="1">Fatty acyl-CoA reductase wat-like isoform X2</fullName>
    </submittedName>
</protein>
<comment type="caution">
    <text evidence="1">The sequence shown here is derived from an EMBL/GenBank/DDBJ whole genome shotgun (WGS) entry which is preliminary data.</text>
</comment>
<reference evidence="1 2" key="1">
    <citation type="journal article" date="2024" name="Ann. Entomol. Soc. Am.">
        <title>Genomic analyses of the southern and eastern yellowjacket wasps (Hymenoptera: Vespidae) reveal evolutionary signatures of social life.</title>
        <authorList>
            <person name="Catto M.A."/>
            <person name="Caine P.B."/>
            <person name="Orr S.E."/>
            <person name="Hunt B.G."/>
            <person name="Goodisman M.A.D."/>
        </authorList>
    </citation>
    <scope>NUCLEOTIDE SEQUENCE [LARGE SCALE GENOMIC DNA]</scope>
    <source>
        <strain evidence="1">233</strain>
        <tissue evidence="1">Head and thorax</tissue>
    </source>
</reference>
<proteinExistence type="predicted"/>